<dbReference type="InterPro" id="IPR028921">
    <property type="entry name" value="NTF2_fold_dom"/>
</dbReference>
<accession>A0ABS1L2K8</accession>
<feature type="signal peptide" evidence="1">
    <location>
        <begin position="1"/>
        <end position="23"/>
    </location>
</feature>
<evidence type="ECO:0000259" key="2">
    <source>
        <dbReference type="Pfam" id="PF15631"/>
    </source>
</evidence>
<keyword evidence="1" id="KW-0732">Signal</keyword>
<sequence>MRMILARNLIVLFVVLSQPDVSAQNKGLAEDSLLAREILAKKITDMHIVKLNSNGLKLDLTKEEATRICEIVLYSKYGRFQIRRQKPFHVFRIENYWIMWGHFKDKERSFGGVFEIVLNAQNGSVEYLSHGK</sequence>
<dbReference type="EMBL" id="JAERRB010000023">
    <property type="protein sequence ID" value="MBL0745949.1"/>
    <property type="molecule type" value="Genomic_DNA"/>
</dbReference>
<organism evidence="3 4">
    <name type="scientific">Chryseolinea lacunae</name>
    <dbReference type="NCBI Taxonomy" id="2801331"/>
    <lineage>
        <taxon>Bacteria</taxon>
        <taxon>Pseudomonadati</taxon>
        <taxon>Bacteroidota</taxon>
        <taxon>Cytophagia</taxon>
        <taxon>Cytophagales</taxon>
        <taxon>Fulvivirgaceae</taxon>
        <taxon>Chryseolinea</taxon>
    </lineage>
</organism>
<gene>
    <name evidence="3" type="ORF">JI741_32250</name>
</gene>
<evidence type="ECO:0000313" key="3">
    <source>
        <dbReference type="EMBL" id="MBL0745949.1"/>
    </source>
</evidence>
<dbReference type="RefSeq" id="WP_202016693.1">
    <property type="nucleotide sequence ID" value="NZ_JAERRB010000023.1"/>
</dbReference>
<evidence type="ECO:0000313" key="4">
    <source>
        <dbReference type="Proteomes" id="UP000613030"/>
    </source>
</evidence>
<reference evidence="3 4" key="1">
    <citation type="submission" date="2021-01" db="EMBL/GenBank/DDBJ databases">
        <title>Chryseolinea sp. Jin1 Genome sequencing and assembly.</title>
        <authorList>
            <person name="Kim I."/>
        </authorList>
    </citation>
    <scope>NUCLEOTIDE SEQUENCE [LARGE SCALE GENOMIC DNA]</scope>
    <source>
        <strain evidence="3 4">Jin1</strain>
    </source>
</reference>
<dbReference type="Pfam" id="PF15631">
    <property type="entry name" value="Imm-NTF2-2"/>
    <property type="match status" value="1"/>
</dbReference>
<protein>
    <recommendedName>
        <fullName evidence="2">NTF2 fold domain-containing protein</fullName>
    </recommendedName>
</protein>
<keyword evidence="4" id="KW-1185">Reference proteome</keyword>
<comment type="caution">
    <text evidence="3">The sequence shown here is derived from an EMBL/GenBank/DDBJ whole genome shotgun (WGS) entry which is preliminary data.</text>
</comment>
<feature type="chain" id="PRO_5046698781" description="NTF2 fold domain-containing protein" evidence="1">
    <location>
        <begin position="24"/>
        <end position="132"/>
    </location>
</feature>
<name>A0ABS1L2K8_9BACT</name>
<proteinExistence type="predicted"/>
<dbReference type="Proteomes" id="UP000613030">
    <property type="component" value="Unassembled WGS sequence"/>
</dbReference>
<evidence type="ECO:0000256" key="1">
    <source>
        <dbReference type="SAM" id="SignalP"/>
    </source>
</evidence>
<feature type="domain" description="NTF2 fold" evidence="2">
    <location>
        <begin position="65"/>
        <end position="132"/>
    </location>
</feature>